<evidence type="ECO:0000313" key="1">
    <source>
        <dbReference type="EMBL" id="QOX64137.1"/>
    </source>
</evidence>
<sequence>MNSVHDQVTAVRKKNGSISYAKWGYIFLIPFFLVYVIFSFVPLISVFYNSFFENYMSGLKQVGPNFVGLENYATLFNNNLGKYFYNTLLIWVLGFIPQITISLLLASWFTSLRLRLRVTGLYKTIIYLPNLIMASAFALLFFVLFSDAGPVNDVLMHLGIIDQPYRFLSEVAGTRGLVIAMNFLLWFGNTTILLMAGIMGIDNSLIEAAEIDGAKSFQMFRLITMPLLKPILIYVMITSMIGGLQLFDVPQILTNGSGSPDRTSTTLIMLLNNHLYSKNYGLGGALSVILLIVSAVLSLLVYDSMTREQRMAQREKKRMKEGAGNE</sequence>
<name>A0ACD1ACJ1_9FIRM</name>
<accession>A0ACD1ACJ1</accession>
<gene>
    <name evidence="1" type="ORF">FRZ06_12710</name>
</gene>
<evidence type="ECO:0000313" key="2">
    <source>
        <dbReference type="Proteomes" id="UP000594014"/>
    </source>
</evidence>
<dbReference type="EMBL" id="CP042469">
    <property type="protein sequence ID" value="QOX64137.1"/>
    <property type="molecule type" value="Genomic_DNA"/>
</dbReference>
<protein>
    <submittedName>
        <fullName evidence="1">Sugar ABC transporter permease</fullName>
    </submittedName>
</protein>
<dbReference type="Proteomes" id="UP000594014">
    <property type="component" value="Chromosome"/>
</dbReference>
<organism evidence="1 2">
    <name type="scientific">Anoxybacterium hadale</name>
    <dbReference type="NCBI Taxonomy" id="3408580"/>
    <lineage>
        <taxon>Bacteria</taxon>
        <taxon>Bacillati</taxon>
        <taxon>Bacillota</taxon>
        <taxon>Clostridia</taxon>
        <taxon>Peptostreptococcales</taxon>
        <taxon>Anaerovoracaceae</taxon>
        <taxon>Anoxybacterium</taxon>
    </lineage>
</organism>
<keyword evidence="2" id="KW-1185">Reference proteome</keyword>
<proteinExistence type="predicted"/>
<reference evidence="1" key="1">
    <citation type="submission" date="2019-08" db="EMBL/GenBank/DDBJ databases">
        <title>Genome sequence of Clostridiales bacterium MT110.</title>
        <authorList>
            <person name="Cao J."/>
        </authorList>
    </citation>
    <scope>NUCLEOTIDE SEQUENCE</scope>
    <source>
        <strain evidence="1">MT110</strain>
    </source>
</reference>